<feature type="transmembrane region" description="Helical" evidence="2">
    <location>
        <begin position="206"/>
        <end position="225"/>
    </location>
</feature>
<sequence>MVNVLPFDNGISVINATDEHNKRNFRSIRFVILALSTLCLTLGMCGTVVLHLTVICMRQETTLLNGTVISTPLFTFAEEGRLFSALYLGTLLGTFPISHLCNLMGFRRAFTVYGILNGVGTVVVPLAARFLAKPFDFMAIFGARFIQGLFLSMSLVAIETISKNWSTLKEMTFFMSVLSINFQFGRIITMPLSGFLCESSLGWASIYYFLGISTILAYLLFYAFYRGSPTNHRYVSVAEIRYIQSGKADVPKKNGSEKGFKFLTNWHVLTVFAVGIGIANGAHLFSLYGPIYLHNSIGLDMQRTGLIVALPFVISSIMSLIVGRLSDRLNVGIKPVLTLLTCFSQYVMAIGYVILALVTPSSPFLIQIVYVVIMSVVGLCTVGLVKQARWADSEHAQSINSINTAIIHVFVMLIPEFVTFIIPNPDDPKGKGWNTLFIVVAIVQTLSALFSQVSIMMRK</sequence>
<comment type="subcellular location">
    <subcellularLocation>
        <location evidence="1">Membrane</location>
        <topology evidence="1">Multi-pass membrane protein</topology>
    </subcellularLocation>
</comment>
<dbReference type="Gene3D" id="1.20.1250.20">
    <property type="entry name" value="MFS general substrate transporter like domains"/>
    <property type="match status" value="2"/>
</dbReference>
<feature type="transmembrane region" description="Helical" evidence="2">
    <location>
        <begin position="82"/>
        <end position="103"/>
    </location>
</feature>
<keyword evidence="2" id="KW-1133">Transmembrane helix</keyword>
<feature type="transmembrane region" description="Helical" evidence="2">
    <location>
        <begin position="30"/>
        <end position="55"/>
    </location>
</feature>
<proteinExistence type="predicted"/>
<dbReference type="InterPro" id="IPR036259">
    <property type="entry name" value="MFS_trans_sf"/>
</dbReference>
<dbReference type="Pfam" id="PF07690">
    <property type="entry name" value="MFS_1"/>
    <property type="match status" value="1"/>
</dbReference>
<dbReference type="AlphaFoldDB" id="A0A914I3F3"/>
<feature type="transmembrane region" description="Helical" evidence="2">
    <location>
        <begin position="137"/>
        <end position="161"/>
    </location>
</feature>
<evidence type="ECO:0000259" key="3">
    <source>
        <dbReference type="PROSITE" id="PS50850"/>
    </source>
</evidence>
<organism evidence="4 5">
    <name type="scientific">Globodera rostochiensis</name>
    <name type="common">Golden nematode worm</name>
    <name type="synonym">Heterodera rostochiensis</name>
    <dbReference type="NCBI Taxonomy" id="31243"/>
    <lineage>
        <taxon>Eukaryota</taxon>
        <taxon>Metazoa</taxon>
        <taxon>Ecdysozoa</taxon>
        <taxon>Nematoda</taxon>
        <taxon>Chromadorea</taxon>
        <taxon>Rhabditida</taxon>
        <taxon>Tylenchina</taxon>
        <taxon>Tylenchomorpha</taxon>
        <taxon>Tylenchoidea</taxon>
        <taxon>Heteroderidae</taxon>
        <taxon>Heteroderinae</taxon>
        <taxon>Globodera</taxon>
    </lineage>
</organism>
<name>A0A914I3F3_GLORO</name>
<dbReference type="WBParaSite" id="Gr19_v10_g6248.t1">
    <property type="protein sequence ID" value="Gr19_v10_g6248.t1"/>
    <property type="gene ID" value="Gr19_v10_g6248"/>
</dbReference>
<feature type="transmembrane region" description="Helical" evidence="2">
    <location>
        <begin position="337"/>
        <end position="358"/>
    </location>
</feature>
<keyword evidence="2" id="KW-0472">Membrane</keyword>
<evidence type="ECO:0000256" key="1">
    <source>
        <dbReference type="ARBA" id="ARBA00004141"/>
    </source>
</evidence>
<dbReference type="PROSITE" id="PS50850">
    <property type="entry name" value="MFS"/>
    <property type="match status" value="1"/>
</dbReference>
<evidence type="ECO:0000313" key="4">
    <source>
        <dbReference type="Proteomes" id="UP000887572"/>
    </source>
</evidence>
<dbReference type="GO" id="GO:0016020">
    <property type="term" value="C:membrane"/>
    <property type="evidence" value="ECO:0007669"/>
    <property type="project" value="UniProtKB-SubCell"/>
</dbReference>
<feature type="transmembrane region" description="Helical" evidence="2">
    <location>
        <begin position="305"/>
        <end position="325"/>
    </location>
</feature>
<evidence type="ECO:0000256" key="2">
    <source>
        <dbReference type="SAM" id="Phobius"/>
    </source>
</evidence>
<feature type="transmembrane region" description="Helical" evidence="2">
    <location>
        <begin position="262"/>
        <end position="285"/>
    </location>
</feature>
<dbReference type="GO" id="GO:0022857">
    <property type="term" value="F:transmembrane transporter activity"/>
    <property type="evidence" value="ECO:0007669"/>
    <property type="project" value="InterPro"/>
</dbReference>
<feature type="transmembrane region" description="Helical" evidence="2">
    <location>
        <begin position="364"/>
        <end position="385"/>
    </location>
</feature>
<dbReference type="InterPro" id="IPR011701">
    <property type="entry name" value="MFS"/>
</dbReference>
<feature type="domain" description="Major facilitator superfamily (MFS) profile" evidence="3">
    <location>
        <begin position="31"/>
        <end position="459"/>
    </location>
</feature>
<reference evidence="5" key="1">
    <citation type="submission" date="2022-11" db="UniProtKB">
        <authorList>
            <consortium name="WormBaseParasite"/>
        </authorList>
    </citation>
    <scope>IDENTIFICATION</scope>
</reference>
<dbReference type="PANTHER" id="PTHR45757:SF11">
    <property type="entry name" value="MAJOR FACILITATOR SUPERFAMILY (MFS) PROFILE DOMAIN-CONTAINING PROTEIN"/>
    <property type="match status" value="1"/>
</dbReference>
<feature type="transmembrane region" description="Helical" evidence="2">
    <location>
        <begin position="435"/>
        <end position="455"/>
    </location>
</feature>
<accession>A0A914I3F3</accession>
<feature type="transmembrane region" description="Helical" evidence="2">
    <location>
        <begin position="405"/>
        <end position="423"/>
    </location>
</feature>
<dbReference type="InterPro" id="IPR020846">
    <property type="entry name" value="MFS_dom"/>
</dbReference>
<dbReference type="SUPFAM" id="SSF103473">
    <property type="entry name" value="MFS general substrate transporter"/>
    <property type="match status" value="1"/>
</dbReference>
<keyword evidence="4" id="KW-1185">Reference proteome</keyword>
<keyword evidence="2" id="KW-0812">Transmembrane</keyword>
<feature type="transmembrane region" description="Helical" evidence="2">
    <location>
        <begin position="110"/>
        <end position="131"/>
    </location>
</feature>
<feature type="transmembrane region" description="Helical" evidence="2">
    <location>
        <begin position="173"/>
        <end position="194"/>
    </location>
</feature>
<dbReference type="Proteomes" id="UP000887572">
    <property type="component" value="Unplaced"/>
</dbReference>
<protein>
    <submittedName>
        <fullName evidence="5">Major facilitator superfamily (MFS) profile domain-containing protein</fullName>
    </submittedName>
</protein>
<dbReference type="PANTHER" id="PTHR45757">
    <property type="entry name" value="PROTEIN CBG23364-RELATED"/>
    <property type="match status" value="1"/>
</dbReference>
<evidence type="ECO:0000313" key="5">
    <source>
        <dbReference type="WBParaSite" id="Gr19_v10_g6248.t1"/>
    </source>
</evidence>